<dbReference type="PANTHER" id="PTHR46501">
    <property type="entry name" value="MYOMEGALIN"/>
    <property type="match status" value="1"/>
</dbReference>
<reference evidence="1 2" key="1">
    <citation type="journal article" date="2007" name="Nature">
        <title>The medaka draft genome and insights into vertebrate genome evolution.</title>
        <authorList>
            <person name="Kasahara M."/>
            <person name="Naruse K."/>
            <person name="Sasaki S."/>
            <person name="Nakatani Y."/>
            <person name="Qu W."/>
            <person name="Ahsan B."/>
            <person name="Yamada T."/>
            <person name="Nagayasu Y."/>
            <person name="Doi K."/>
            <person name="Kasai Y."/>
            <person name="Jindo T."/>
            <person name="Kobayashi D."/>
            <person name="Shimada A."/>
            <person name="Toyoda A."/>
            <person name="Kuroki Y."/>
            <person name="Fujiyama A."/>
            <person name="Sasaki T."/>
            <person name="Shimizu A."/>
            <person name="Asakawa S."/>
            <person name="Shimizu N."/>
            <person name="Hashimoto S."/>
            <person name="Yang J."/>
            <person name="Lee Y."/>
            <person name="Matsushima K."/>
            <person name="Sugano S."/>
            <person name="Sakaizumi M."/>
            <person name="Narita T."/>
            <person name="Ohishi K."/>
            <person name="Haga S."/>
            <person name="Ohta F."/>
            <person name="Nomoto H."/>
            <person name="Nogata K."/>
            <person name="Morishita T."/>
            <person name="Endo T."/>
            <person name="Shin-I T."/>
            <person name="Takeda H."/>
            <person name="Morishita S."/>
            <person name="Kohara Y."/>
        </authorList>
    </citation>
    <scope>NUCLEOTIDE SEQUENCE [LARGE SCALE GENOMIC DNA]</scope>
    <source>
        <strain evidence="1 2">Hd-rR</strain>
    </source>
</reference>
<keyword evidence="2" id="KW-1185">Reference proteome</keyword>
<dbReference type="Bgee" id="ENSORLG00000028206">
    <property type="expression patterns" value="Expressed in heart and 12 other cell types or tissues"/>
</dbReference>
<dbReference type="STRING" id="8090.ENSORLP00000032713"/>
<dbReference type="GeneTree" id="ENSGT00950000183190"/>
<name>A0A3B3HLX6_ORYLA</name>
<accession>A0A3B3HLX6</accession>
<protein>
    <submittedName>
        <fullName evidence="1">Uncharacterized protein</fullName>
    </submittedName>
</protein>
<dbReference type="AlphaFoldDB" id="A0A3B3HLX6"/>
<dbReference type="PANTHER" id="PTHR46501:SF2">
    <property type="entry name" value="MYOMEGALIN"/>
    <property type="match status" value="1"/>
</dbReference>
<reference evidence="1" key="3">
    <citation type="submission" date="2025-09" db="UniProtKB">
        <authorList>
            <consortium name="Ensembl"/>
        </authorList>
    </citation>
    <scope>IDENTIFICATION</scope>
    <source>
        <strain evidence="1">Hd-rR</strain>
    </source>
</reference>
<reference evidence="1" key="2">
    <citation type="submission" date="2025-08" db="UniProtKB">
        <authorList>
            <consortium name="Ensembl"/>
        </authorList>
    </citation>
    <scope>IDENTIFICATION</scope>
    <source>
        <strain evidence="1">Hd-rR</strain>
    </source>
</reference>
<evidence type="ECO:0000313" key="1">
    <source>
        <dbReference type="Ensembl" id="ENSORLP00000032713.1"/>
    </source>
</evidence>
<dbReference type="InterPro" id="IPR052593">
    <property type="entry name" value="MT-associated_AKAP9-binding"/>
</dbReference>
<proteinExistence type="predicted"/>
<sequence>RHQAEQPAAMCEKTVHLQQRSKALQERLMVSEATVQAQAEQLKDYRELLSESYFLLYREFDTLIQAQARELSHLRQRLRDGRSVCSILTQHLGDTTKSFEELLRANDVDFYMGQSFREQLAQSSALAQRVATKISGRESFTVSPLEHDKSGANVFFVCFLTGDLSEDPEKTELLAIRSVFPPPLRVDMQSVVISGKYWCMTLIHVCSLGQNYQTLAL</sequence>
<dbReference type="InParanoid" id="A0A3B3HLX6"/>
<dbReference type="Ensembl" id="ENSORLT00000045900.1">
    <property type="protein sequence ID" value="ENSORLP00000032713.1"/>
    <property type="gene ID" value="ENSORLG00000028206.1"/>
</dbReference>
<dbReference type="Proteomes" id="UP000001038">
    <property type="component" value="Chromosome 4"/>
</dbReference>
<evidence type="ECO:0000313" key="2">
    <source>
        <dbReference type="Proteomes" id="UP000001038"/>
    </source>
</evidence>
<organism evidence="1 2">
    <name type="scientific">Oryzias latipes</name>
    <name type="common">Japanese rice fish</name>
    <name type="synonym">Japanese killifish</name>
    <dbReference type="NCBI Taxonomy" id="8090"/>
    <lineage>
        <taxon>Eukaryota</taxon>
        <taxon>Metazoa</taxon>
        <taxon>Chordata</taxon>
        <taxon>Craniata</taxon>
        <taxon>Vertebrata</taxon>
        <taxon>Euteleostomi</taxon>
        <taxon>Actinopterygii</taxon>
        <taxon>Neopterygii</taxon>
        <taxon>Teleostei</taxon>
        <taxon>Neoteleostei</taxon>
        <taxon>Acanthomorphata</taxon>
        <taxon>Ovalentaria</taxon>
        <taxon>Atherinomorphae</taxon>
        <taxon>Beloniformes</taxon>
        <taxon>Adrianichthyidae</taxon>
        <taxon>Oryziinae</taxon>
        <taxon>Oryzias</taxon>
    </lineage>
</organism>